<keyword evidence="3" id="KW-1185">Reference proteome</keyword>
<feature type="compositionally biased region" description="Basic and acidic residues" evidence="1">
    <location>
        <begin position="82"/>
        <end position="94"/>
    </location>
</feature>
<evidence type="ECO:0000256" key="1">
    <source>
        <dbReference type="SAM" id="MobiDB-lite"/>
    </source>
</evidence>
<evidence type="ECO:0000313" key="3">
    <source>
        <dbReference type="Proteomes" id="UP000326924"/>
    </source>
</evidence>
<dbReference type="PANTHER" id="PTHR40644:SF1">
    <property type="entry name" value="UPF0653 PROTEIN C607.02C"/>
    <property type="match status" value="1"/>
</dbReference>
<dbReference type="PANTHER" id="PTHR40644">
    <property type="entry name" value="UPF0653 PROTEIN C607.02C"/>
    <property type="match status" value="1"/>
</dbReference>
<proteinExistence type="predicted"/>
<feature type="compositionally biased region" description="Basic and acidic residues" evidence="1">
    <location>
        <begin position="129"/>
        <end position="141"/>
    </location>
</feature>
<name>A0A5J5F826_9PEZI</name>
<feature type="compositionally biased region" description="Acidic residues" evidence="1">
    <location>
        <begin position="142"/>
        <end position="163"/>
    </location>
</feature>
<accession>A0A5J5F826</accession>
<dbReference type="OrthoDB" id="5876637at2759"/>
<gene>
    <name evidence="2" type="ORF">FN846DRAFT_903242</name>
</gene>
<evidence type="ECO:0000313" key="2">
    <source>
        <dbReference type="EMBL" id="KAA8912882.1"/>
    </source>
</evidence>
<dbReference type="EMBL" id="VXIS01000019">
    <property type="protein sequence ID" value="KAA8912882.1"/>
    <property type="molecule type" value="Genomic_DNA"/>
</dbReference>
<sequence>MPNKKSRNKGKFEPDFDLPPTSLLKTHNLSAIKERKHRKKKKQGKSWEHEDDTPKAFARLMAGGPKRCGLDNGSAGRKRKRQNNEEQELKAARADLKIQPGESLGAFARRVDAAIPVKFPRGGNGAEKGPLKKKERAKEVVEPTEEEIEEEEIHSDDDEEEEDKKEMLRQAQAGFEAAKRKRGKKRDDSPDPWAELEKRREAIKFGEVAHAPPTLKKPKPLLYMAGTKGNRAAVDVDGVPKSAGSLAKREELAGERRSLIEAYRKMMGEKRAGETL</sequence>
<dbReference type="InParanoid" id="A0A5J5F826"/>
<feature type="compositionally biased region" description="Basic residues" evidence="1">
    <location>
        <begin position="34"/>
        <end position="44"/>
    </location>
</feature>
<organism evidence="2 3">
    <name type="scientific">Sphaerosporella brunnea</name>
    <dbReference type="NCBI Taxonomy" id="1250544"/>
    <lineage>
        <taxon>Eukaryota</taxon>
        <taxon>Fungi</taxon>
        <taxon>Dikarya</taxon>
        <taxon>Ascomycota</taxon>
        <taxon>Pezizomycotina</taxon>
        <taxon>Pezizomycetes</taxon>
        <taxon>Pezizales</taxon>
        <taxon>Pyronemataceae</taxon>
        <taxon>Sphaerosporella</taxon>
    </lineage>
</organism>
<dbReference type="AlphaFoldDB" id="A0A5J5F826"/>
<feature type="compositionally biased region" description="Basic and acidic residues" evidence="1">
    <location>
        <begin position="185"/>
        <end position="204"/>
    </location>
</feature>
<dbReference type="Proteomes" id="UP000326924">
    <property type="component" value="Unassembled WGS sequence"/>
</dbReference>
<comment type="caution">
    <text evidence="2">The sequence shown here is derived from an EMBL/GenBank/DDBJ whole genome shotgun (WGS) entry which is preliminary data.</text>
</comment>
<feature type="region of interest" description="Disordered" evidence="1">
    <location>
        <begin position="1"/>
        <end position="94"/>
    </location>
</feature>
<feature type="compositionally biased region" description="Basic and acidic residues" evidence="1">
    <location>
        <begin position="45"/>
        <end position="54"/>
    </location>
</feature>
<feature type="region of interest" description="Disordered" evidence="1">
    <location>
        <begin position="118"/>
        <end position="221"/>
    </location>
</feature>
<protein>
    <submittedName>
        <fullName evidence="2">Uncharacterized protein</fullName>
    </submittedName>
</protein>
<reference evidence="2 3" key="1">
    <citation type="submission" date="2019-09" db="EMBL/GenBank/DDBJ databases">
        <title>Draft genome of the ectomycorrhizal ascomycete Sphaerosporella brunnea.</title>
        <authorList>
            <consortium name="DOE Joint Genome Institute"/>
            <person name="Benucci G.M."/>
            <person name="Marozzi G."/>
            <person name="Antonielli L."/>
            <person name="Sanchez S."/>
            <person name="Marco P."/>
            <person name="Wang X."/>
            <person name="Falini L.B."/>
            <person name="Barry K."/>
            <person name="Haridas S."/>
            <person name="Lipzen A."/>
            <person name="Labutti K."/>
            <person name="Grigoriev I.V."/>
            <person name="Murat C."/>
            <person name="Martin F."/>
            <person name="Albertini E."/>
            <person name="Donnini D."/>
            <person name="Bonito G."/>
        </authorList>
    </citation>
    <scope>NUCLEOTIDE SEQUENCE [LARGE SCALE GENOMIC DNA]</scope>
    <source>
        <strain evidence="2 3">Sb_GMNB300</strain>
    </source>
</reference>